<dbReference type="FunFam" id="3.30.750.44:FF:000002">
    <property type="entry name" value="carboxyl-terminal-processing peptidase 2, chloroplastic"/>
    <property type="match status" value="1"/>
</dbReference>
<dbReference type="EC" id="3.4.21.102" evidence="10"/>
<dbReference type="InterPro" id="IPR004447">
    <property type="entry name" value="Peptidase_S41A"/>
</dbReference>
<dbReference type="GO" id="GO:0007165">
    <property type="term" value="P:signal transduction"/>
    <property type="evidence" value="ECO:0007669"/>
    <property type="project" value="TreeGrafter"/>
</dbReference>
<dbReference type="Proteomes" id="UP000287247">
    <property type="component" value="Unassembled WGS sequence"/>
</dbReference>
<keyword evidence="5 13" id="KW-0378">Hydrolase</keyword>
<dbReference type="InterPro" id="IPR036034">
    <property type="entry name" value="PDZ_sf"/>
</dbReference>
<keyword evidence="3 13" id="KW-0645">Protease</keyword>
<evidence type="ECO:0000256" key="4">
    <source>
        <dbReference type="ARBA" id="ARBA00022729"/>
    </source>
</evidence>
<proteinExistence type="inferred from homology"/>
<dbReference type="RefSeq" id="WP_124974824.1">
    <property type="nucleotide sequence ID" value="NZ_BDQK01000013.1"/>
</dbReference>
<evidence type="ECO:0000256" key="3">
    <source>
        <dbReference type="ARBA" id="ARBA00022670"/>
    </source>
</evidence>
<comment type="subcellular location">
    <subcellularLocation>
        <location evidence="1">Cellular thylakoid lumen</location>
    </subcellularLocation>
</comment>
<dbReference type="NCBIfam" id="NF045588">
    <property type="entry name" value="Cterm_S41_CtpA"/>
    <property type="match status" value="1"/>
</dbReference>
<dbReference type="Pfam" id="PF00595">
    <property type="entry name" value="PDZ"/>
    <property type="match status" value="1"/>
</dbReference>
<dbReference type="CDD" id="cd07560">
    <property type="entry name" value="Peptidase_S41_CPP"/>
    <property type="match status" value="1"/>
</dbReference>
<accession>A0A401IIJ3</accession>
<dbReference type="PANTHER" id="PTHR32060:SF30">
    <property type="entry name" value="CARBOXY-TERMINAL PROCESSING PROTEASE CTPA"/>
    <property type="match status" value="1"/>
</dbReference>
<evidence type="ECO:0000256" key="9">
    <source>
        <dbReference type="ARBA" id="ARBA00053093"/>
    </source>
</evidence>
<dbReference type="CDD" id="cd06782">
    <property type="entry name" value="cpPDZ_CPP-like"/>
    <property type="match status" value="1"/>
</dbReference>
<organism evidence="15 16">
    <name type="scientific">Aphanothece sacrum FPU1</name>
    <dbReference type="NCBI Taxonomy" id="1920663"/>
    <lineage>
        <taxon>Bacteria</taxon>
        <taxon>Bacillati</taxon>
        <taxon>Cyanobacteriota</taxon>
        <taxon>Cyanophyceae</taxon>
        <taxon>Oscillatoriophycideae</taxon>
        <taxon>Chroococcales</taxon>
        <taxon>Aphanothecaceae</taxon>
        <taxon>Aphanothece</taxon>
    </lineage>
</organism>
<evidence type="ECO:0000256" key="1">
    <source>
        <dbReference type="ARBA" id="ARBA00004518"/>
    </source>
</evidence>
<dbReference type="PANTHER" id="PTHR32060">
    <property type="entry name" value="TAIL-SPECIFIC PROTEASE"/>
    <property type="match status" value="1"/>
</dbReference>
<dbReference type="Pfam" id="PF03572">
    <property type="entry name" value="Peptidase_S41"/>
    <property type="match status" value="1"/>
</dbReference>
<dbReference type="SUPFAM" id="SSF52096">
    <property type="entry name" value="ClpP/crotonase"/>
    <property type="match status" value="1"/>
</dbReference>
<dbReference type="NCBIfam" id="TIGR00225">
    <property type="entry name" value="prc"/>
    <property type="match status" value="1"/>
</dbReference>
<dbReference type="PROSITE" id="PS50106">
    <property type="entry name" value="PDZ"/>
    <property type="match status" value="1"/>
</dbReference>
<comment type="function">
    <text evidence="9">Cleavage of the 16 C-terminal residues from the D1 precursor of photosystem II (PSII). This proteolytic processing is necessary to allow the light-driven assembly of the oxygen-evolving cluster (a tetranuclear manganese), which is responsible for photosynthetic water oxidation.</text>
</comment>
<comment type="caution">
    <text evidence="15">The sequence shown here is derived from an EMBL/GenBank/DDBJ whole genome shotgun (WGS) entry which is preliminary data.</text>
</comment>
<keyword evidence="6 13" id="KW-0720">Serine protease</keyword>
<dbReference type="InterPro" id="IPR005151">
    <property type="entry name" value="Tail-specific_protease"/>
</dbReference>
<comment type="similarity">
    <text evidence="2 13">Belongs to the peptidase S41A family.</text>
</comment>
<evidence type="ECO:0000256" key="8">
    <source>
        <dbReference type="ARBA" id="ARBA00051784"/>
    </source>
</evidence>
<feature type="domain" description="PDZ" evidence="14">
    <location>
        <begin position="100"/>
        <end position="170"/>
    </location>
</feature>
<dbReference type="InterPro" id="IPR001478">
    <property type="entry name" value="PDZ"/>
</dbReference>
<dbReference type="OrthoDB" id="9812068at2"/>
<dbReference type="GO" id="GO:0030288">
    <property type="term" value="C:outer membrane-bounded periplasmic space"/>
    <property type="evidence" value="ECO:0007669"/>
    <property type="project" value="TreeGrafter"/>
</dbReference>
<dbReference type="AlphaFoldDB" id="A0A401IIJ3"/>
<dbReference type="FunFam" id="3.90.226.10:FF:000023">
    <property type="entry name" value="Carboxyl-terminal processing protease"/>
    <property type="match status" value="1"/>
</dbReference>
<evidence type="ECO:0000256" key="7">
    <source>
        <dbReference type="ARBA" id="ARBA00023078"/>
    </source>
</evidence>
<dbReference type="Gene3D" id="3.30.750.44">
    <property type="match status" value="1"/>
</dbReference>
<dbReference type="GO" id="GO:0004252">
    <property type="term" value="F:serine-type endopeptidase activity"/>
    <property type="evidence" value="ECO:0007669"/>
    <property type="project" value="UniProtKB-EC"/>
</dbReference>
<protein>
    <recommendedName>
        <fullName evidence="11">Carboxyl-terminal-processing protease</fullName>
        <ecNumber evidence="10">3.4.21.102</ecNumber>
    </recommendedName>
    <alternativeName>
        <fullName evidence="12">CtpA</fullName>
    </alternativeName>
</protein>
<dbReference type="SUPFAM" id="SSF50156">
    <property type="entry name" value="PDZ domain-like"/>
    <property type="match status" value="1"/>
</dbReference>
<keyword evidence="4" id="KW-0732">Signal</keyword>
<name>A0A401IIJ3_APHSA</name>
<reference evidence="16" key="1">
    <citation type="submission" date="2017-05" db="EMBL/GenBank/DDBJ databases">
        <title>Physiological properties and genetic analysis related to exopolysaccharide production of fresh-water unicellular cyanobacterium Aphanothece sacrum, Suizenji Nori, that has been cultured as a food source in Japan.</title>
        <authorList>
            <person name="Kanesaki Y."/>
            <person name="Yoshikawa S."/>
            <person name="Ohki K."/>
        </authorList>
    </citation>
    <scope>NUCLEOTIDE SEQUENCE [LARGE SCALE GENOMIC DNA]</scope>
    <source>
        <strain evidence="16">FPU1</strain>
    </source>
</reference>
<keyword evidence="16" id="KW-1185">Reference proteome</keyword>
<evidence type="ECO:0000256" key="2">
    <source>
        <dbReference type="ARBA" id="ARBA00009179"/>
    </source>
</evidence>
<keyword evidence="7" id="KW-0793">Thylakoid</keyword>
<dbReference type="EMBL" id="BDQK01000013">
    <property type="protein sequence ID" value="GBF80931.1"/>
    <property type="molecule type" value="Genomic_DNA"/>
</dbReference>
<dbReference type="Gene3D" id="3.90.226.10">
    <property type="entry name" value="2-enoyl-CoA Hydratase, Chain A, domain 1"/>
    <property type="match status" value="1"/>
</dbReference>
<sequence length="422" mass="46374">MRKSAFLVTILVCFSLVFNYFVWTPNAVAFTEQQKLVLQSWRLVNQSYLDDTFNHQNWWALRQDFLKRPLHDSKETYQAIDEMLATLDEPFTRLLRPEQYHNLQVTTAGSLSGVGLQININSETGNLEVVSPLAGSPAENAGIQPHDRILQIDGVDTITLTLDEAATKMRGPSGTKVSLTVQSHENNSKIRELEIVRQRIALSPVVANLDNQTNHIPIGYIRLNQFSANAAQDMTKAVNDLEKEGAKAYILDLRNNPGGLLQAGIEIARLWLDKGTVVYTVNRQGIQDSFVANGPALTEDPLVILVNQGTASASEILAGALQDNGRALLIGEKTFGKGLIQSLFELPDGAGLAITVAKYETPSHKDIHKLGIIPNEVVTQEPITYQEIGTEVDVQYQAAIKALIANTVLADASKIDDVEVVK</sequence>
<evidence type="ECO:0000256" key="10">
    <source>
        <dbReference type="ARBA" id="ARBA00066637"/>
    </source>
</evidence>
<evidence type="ECO:0000313" key="16">
    <source>
        <dbReference type="Proteomes" id="UP000287247"/>
    </source>
</evidence>
<evidence type="ECO:0000256" key="13">
    <source>
        <dbReference type="RuleBase" id="RU004404"/>
    </source>
</evidence>
<dbReference type="SMART" id="SM00228">
    <property type="entry name" value="PDZ"/>
    <property type="match status" value="1"/>
</dbReference>
<comment type="catalytic activity">
    <reaction evidence="8">
        <text>The enzyme shows specific recognition of a C-terminal tripeptide, Xaa-Yaa-Zaa, in which Xaa is preferably Ala or Leu, Yaa is preferably Ala or Tyr, and Zaa is preferably Ala, but then cleaves at a variable distance from the C-terminus. A typical cleavage is -Ala-Ala-|-Arg-Ala-Ala-Lys-Glu-Asn-Tyr-Ala-Leu-Ala-Ala.</text>
        <dbReference type="EC" id="3.4.21.102"/>
    </reaction>
</comment>
<dbReference type="GO" id="GO:0031979">
    <property type="term" value="C:plasma membrane-derived thylakoid lumen"/>
    <property type="evidence" value="ECO:0007669"/>
    <property type="project" value="UniProtKB-SubCell"/>
</dbReference>
<gene>
    <name evidence="15" type="ORF">AsFPU1_2340</name>
</gene>
<evidence type="ECO:0000259" key="14">
    <source>
        <dbReference type="PROSITE" id="PS50106"/>
    </source>
</evidence>
<evidence type="ECO:0000256" key="11">
    <source>
        <dbReference type="ARBA" id="ARBA00069724"/>
    </source>
</evidence>
<dbReference type="SMART" id="SM00245">
    <property type="entry name" value="TSPc"/>
    <property type="match status" value="1"/>
</dbReference>
<evidence type="ECO:0000313" key="15">
    <source>
        <dbReference type="EMBL" id="GBF80931.1"/>
    </source>
</evidence>
<dbReference type="Gene3D" id="2.30.42.10">
    <property type="match status" value="1"/>
</dbReference>
<evidence type="ECO:0000256" key="5">
    <source>
        <dbReference type="ARBA" id="ARBA00022801"/>
    </source>
</evidence>
<dbReference type="InterPro" id="IPR029045">
    <property type="entry name" value="ClpP/crotonase-like_dom_sf"/>
</dbReference>
<dbReference type="InterPro" id="IPR054621">
    <property type="entry name" value="Cterm_S41_CtpA"/>
</dbReference>
<dbReference type="GO" id="GO:0006508">
    <property type="term" value="P:proteolysis"/>
    <property type="evidence" value="ECO:0007669"/>
    <property type="project" value="UniProtKB-KW"/>
</dbReference>
<evidence type="ECO:0000256" key="6">
    <source>
        <dbReference type="ARBA" id="ARBA00022825"/>
    </source>
</evidence>
<evidence type="ECO:0000256" key="12">
    <source>
        <dbReference type="ARBA" id="ARBA00080563"/>
    </source>
</evidence>
<dbReference type="FunFam" id="2.30.42.10:FF:000063">
    <property type="entry name" value="Peptidase, S41 family"/>
    <property type="match status" value="1"/>
</dbReference>